<dbReference type="AlphaFoldDB" id="A0A498ISH7"/>
<name>A0A498ISH7_MALDO</name>
<dbReference type="EMBL" id="RDQH01000337">
    <property type="protein sequence ID" value="RXH84243.1"/>
    <property type="molecule type" value="Genomic_DNA"/>
</dbReference>
<evidence type="ECO:0000313" key="2">
    <source>
        <dbReference type="Proteomes" id="UP000290289"/>
    </source>
</evidence>
<protein>
    <submittedName>
        <fullName evidence="1">Uncharacterized protein</fullName>
    </submittedName>
</protein>
<organism evidence="1 2">
    <name type="scientific">Malus domestica</name>
    <name type="common">Apple</name>
    <name type="synonym">Pyrus malus</name>
    <dbReference type="NCBI Taxonomy" id="3750"/>
    <lineage>
        <taxon>Eukaryota</taxon>
        <taxon>Viridiplantae</taxon>
        <taxon>Streptophyta</taxon>
        <taxon>Embryophyta</taxon>
        <taxon>Tracheophyta</taxon>
        <taxon>Spermatophyta</taxon>
        <taxon>Magnoliopsida</taxon>
        <taxon>eudicotyledons</taxon>
        <taxon>Gunneridae</taxon>
        <taxon>Pentapetalae</taxon>
        <taxon>rosids</taxon>
        <taxon>fabids</taxon>
        <taxon>Rosales</taxon>
        <taxon>Rosaceae</taxon>
        <taxon>Amygdaloideae</taxon>
        <taxon>Maleae</taxon>
        <taxon>Malus</taxon>
    </lineage>
</organism>
<gene>
    <name evidence="1" type="ORF">DVH24_027142</name>
</gene>
<evidence type="ECO:0000313" key="1">
    <source>
        <dbReference type="EMBL" id="RXH84243.1"/>
    </source>
</evidence>
<sequence length="60" mass="6655">MMESRDHIGSGSGSGSVKGWHAAELAKFKAFHDCENNDHDIQNTKWFICDGEDNLEFAIG</sequence>
<dbReference type="Proteomes" id="UP000290289">
    <property type="component" value="Chromosome 11"/>
</dbReference>
<comment type="caution">
    <text evidence="1">The sequence shown here is derived from an EMBL/GenBank/DDBJ whole genome shotgun (WGS) entry which is preliminary data.</text>
</comment>
<reference evidence="1 2" key="1">
    <citation type="submission" date="2018-10" db="EMBL/GenBank/DDBJ databases">
        <title>A high-quality apple genome assembly.</title>
        <authorList>
            <person name="Hu J."/>
        </authorList>
    </citation>
    <scope>NUCLEOTIDE SEQUENCE [LARGE SCALE GENOMIC DNA]</scope>
    <source>
        <strain evidence="2">cv. HFTH1</strain>
        <tissue evidence="1">Young leaf</tissue>
    </source>
</reference>
<accession>A0A498ISH7</accession>
<keyword evidence="2" id="KW-1185">Reference proteome</keyword>
<proteinExistence type="predicted"/>